<dbReference type="PROSITE" id="PS50856">
    <property type="entry name" value="AMOP"/>
    <property type="match status" value="1"/>
</dbReference>
<feature type="region of interest" description="Disordered" evidence="5">
    <location>
        <begin position="114"/>
        <end position="143"/>
    </location>
</feature>
<feature type="domain" description="AMOP" evidence="6">
    <location>
        <begin position="342"/>
        <end position="507"/>
    </location>
</feature>
<organism evidence="7 8">
    <name type="scientific">Tupaia chinensis</name>
    <name type="common">Chinese tree shrew</name>
    <name type="synonym">Tupaia belangeri chinensis</name>
    <dbReference type="NCBI Taxonomy" id="246437"/>
    <lineage>
        <taxon>Eukaryota</taxon>
        <taxon>Metazoa</taxon>
        <taxon>Chordata</taxon>
        <taxon>Craniata</taxon>
        <taxon>Vertebrata</taxon>
        <taxon>Euteleostomi</taxon>
        <taxon>Mammalia</taxon>
        <taxon>Eutheria</taxon>
        <taxon>Euarchontoglires</taxon>
        <taxon>Scandentia</taxon>
        <taxon>Tupaiidae</taxon>
        <taxon>Tupaia</taxon>
    </lineage>
</organism>
<sequence length="519" mass="57663">MAPGLLPTAHRARPVPGVLPGGLPGGLQRRLSANGTLEPLSSTPLFYSWAIKWIASTLLLLLLTPTISCQRALWNRPLPDWLHPPFSVGGSEAGSVWIFCSTYLLLRALSQRASVPPNPRSSKEREEAPPHPGTHLQAGPRQHRHWAVMEPGTLSPGRATPAGPLEDTPLLLELQKLPGLANTDLSAPNPNIQVTIEVVEDPQAEVEMDLLDEPSNHWPQGAPNWLPTKELFWPLFWGYLEGEEGDTRLEGRAPGEEAEEEEEEDYLAEYSEGEDQEGYDEDDDDNEEEPWSSGAMDSQDLGWPAPRDGTFKELDSYGAEDEITLGFPSEGWQPLTHNATDVLGSDVDSCEKWLNCKSDFLAKYLSQVLRDLPSCPCAYPLEAVYSAVSLRDELQGRSFRFRWRDASGPRERLDVYQPTARFCLRSLLSGESSTLAAQHCCYDEGSRLLTRGKGAGAPDLVSTDFSPELHFKVDTLPWILCKGDWSRYHAVRPPNNGRACADNPPEEEYLAQLQEAKEY</sequence>
<feature type="compositionally biased region" description="Basic and acidic residues" evidence="5">
    <location>
        <begin position="246"/>
        <end position="255"/>
    </location>
</feature>
<evidence type="ECO:0000313" key="7">
    <source>
        <dbReference type="EMBL" id="ELW49867.1"/>
    </source>
</evidence>
<dbReference type="PANTHER" id="PTHR10239">
    <property type="entry name" value="ISTHMIN-2"/>
    <property type="match status" value="1"/>
</dbReference>
<reference evidence="8" key="2">
    <citation type="journal article" date="2013" name="Nat. Commun.">
        <title>Genome of the Chinese tree shrew.</title>
        <authorList>
            <person name="Fan Y."/>
            <person name="Huang Z.Y."/>
            <person name="Cao C.C."/>
            <person name="Chen C.S."/>
            <person name="Chen Y.X."/>
            <person name="Fan D.D."/>
            <person name="He J."/>
            <person name="Hou H.L."/>
            <person name="Hu L."/>
            <person name="Hu X.T."/>
            <person name="Jiang X.T."/>
            <person name="Lai R."/>
            <person name="Lang Y.S."/>
            <person name="Liang B."/>
            <person name="Liao S.G."/>
            <person name="Mu D."/>
            <person name="Ma Y.Y."/>
            <person name="Niu Y.Y."/>
            <person name="Sun X.Q."/>
            <person name="Xia J.Q."/>
            <person name="Xiao J."/>
            <person name="Xiong Z.Q."/>
            <person name="Xu L."/>
            <person name="Yang L."/>
            <person name="Zhang Y."/>
            <person name="Zhao W."/>
            <person name="Zhao X.D."/>
            <person name="Zheng Y.T."/>
            <person name="Zhou J.M."/>
            <person name="Zhu Y.B."/>
            <person name="Zhang G.J."/>
            <person name="Wang J."/>
            <person name="Yao Y.G."/>
        </authorList>
    </citation>
    <scope>NUCLEOTIDE SEQUENCE [LARGE SCALE GENOMIC DNA]</scope>
</reference>
<dbReference type="STRING" id="246437.L9JL03"/>
<evidence type="ECO:0000256" key="2">
    <source>
        <dbReference type="ARBA" id="ARBA00022525"/>
    </source>
</evidence>
<dbReference type="InterPro" id="IPR051867">
    <property type="entry name" value="Angio_Inhib/Adhesion_GPCR"/>
</dbReference>
<name>L9JL03_TUPCH</name>
<keyword evidence="3" id="KW-0732">Signal</keyword>
<dbReference type="InterPro" id="IPR005533">
    <property type="entry name" value="AMOP_dom"/>
</dbReference>
<reference evidence="8" key="1">
    <citation type="submission" date="2012-07" db="EMBL/GenBank/DDBJ databases">
        <title>Genome of the Chinese tree shrew, a rising model animal genetically related to primates.</title>
        <authorList>
            <person name="Zhang G."/>
            <person name="Fan Y."/>
            <person name="Yao Y."/>
            <person name="Huang Z."/>
        </authorList>
    </citation>
    <scope>NUCLEOTIDE SEQUENCE [LARGE SCALE GENOMIC DNA]</scope>
</reference>
<evidence type="ECO:0000256" key="4">
    <source>
        <dbReference type="ARBA" id="ARBA00023157"/>
    </source>
</evidence>
<dbReference type="EMBL" id="KB320988">
    <property type="protein sequence ID" value="ELW49867.1"/>
    <property type="molecule type" value="Genomic_DNA"/>
</dbReference>
<comment type="subcellular location">
    <subcellularLocation>
        <location evidence="1">Secreted</location>
    </subcellularLocation>
</comment>
<dbReference type="PANTHER" id="PTHR10239:SF28">
    <property type="entry name" value="ISTHMIN-2"/>
    <property type="match status" value="1"/>
</dbReference>
<dbReference type="Proteomes" id="UP000011518">
    <property type="component" value="Unassembled WGS sequence"/>
</dbReference>
<evidence type="ECO:0000259" key="6">
    <source>
        <dbReference type="PROSITE" id="PS50856"/>
    </source>
</evidence>
<proteinExistence type="predicted"/>
<feature type="compositionally biased region" description="Acidic residues" evidence="5">
    <location>
        <begin position="256"/>
        <end position="290"/>
    </location>
</feature>
<evidence type="ECO:0000256" key="5">
    <source>
        <dbReference type="SAM" id="MobiDB-lite"/>
    </source>
</evidence>
<dbReference type="GO" id="GO:0005576">
    <property type="term" value="C:extracellular region"/>
    <property type="evidence" value="ECO:0007669"/>
    <property type="project" value="UniProtKB-SubCell"/>
</dbReference>
<dbReference type="FunCoup" id="L9JL03">
    <property type="interactions" value="13"/>
</dbReference>
<dbReference type="Pfam" id="PF03782">
    <property type="entry name" value="AMOP"/>
    <property type="match status" value="1"/>
</dbReference>
<keyword evidence="4" id="KW-1015">Disulfide bond</keyword>
<dbReference type="InParanoid" id="L9JL03"/>
<gene>
    <name evidence="7" type="ORF">TREES_T100012197</name>
</gene>
<dbReference type="SMART" id="SM00723">
    <property type="entry name" value="AMOP"/>
    <property type="match status" value="1"/>
</dbReference>
<protein>
    <submittedName>
        <fullName evidence="7">Isthmin-2</fullName>
    </submittedName>
</protein>
<dbReference type="AlphaFoldDB" id="L9JL03"/>
<keyword evidence="8" id="KW-1185">Reference proteome</keyword>
<evidence type="ECO:0000256" key="1">
    <source>
        <dbReference type="ARBA" id="ARBA00004613"/>
    </source>
</evidence>
<evidence type="ECO:0000313" key="8">
    <source>
        <dbReference type="Proteomes" id="UP000011518"/>
    </source>
</evidence>
<feature type="region of interest" description="Disordered" evidence="5">
    <location>
        <begin position="246"/>
        <end position="311"/>
    </location>
</feature>
<evidence type="ECO:0000256" key="3">
    <source>
        <dbReference type="ARBA" id="ARBA00022729"/>
    </source>
</evidence>
<accession>L9JL03</accession>
<keyword evidence="2" id="KW-0964">Secreted</keyword>